<protein>
    <submittedName>
        <fullName evidence="1">Uncharacterized protein</fullName>
    </submittedName>
</protein>
<organism evidence="1 2">
    <name type="scientific">Providencia rettgeri</name>
    <dbReference type="NCBI Taxonomy" id="587"/>
    <lineage>
        <taxon>Bacteria</taxon>
        <taxon>Pseudomonadati</taxon>
        <taxon>Pseudomonadota</taxon>
        <taxon>Gammaproteobacteria</taxon>
        <taxon>Enterobacterales</taxon>
        <taxon>Morganellaceae</taxon>
        <taxon>Providencia</taxon>
    </lineage>
</organism>
<dbReference type="AlphaFoldDB" id="A0AAP2JZH4"/>
<dbReference type="RefSeq" id="WP_131680020.1">
    <property type="nucleotide sequence ID" value="NZ_ABEXOQ020000007.1"/>
</dbReference>
<dbReference type="Proteomes" id="UP000824410">
    <property type="component" value="Unassembled WGS sequence"/>
</dbReference>
<proteinExistence type="predicted"/>
<sequence>MKKILLPTLTLVFFLTSVFFYYRGNYNNIPELNCYAQVRYNYYSDNGFDVMDSGIGFSLENGQGTIFYSAALKRGKEVFNIKRDVKVSYKVTENNSFLITVYDINISPLDNLPESLANKYMYSYTREKGGWFNINVKPNGGNGYIMYTPTIPQFFCKNI</sequence>
<reference evidence="1" key="1">
    <citation type="submission" date="2019-02" db="EMBL/GenBank/DDBJ databases">
        <title>Genomic characterization of isolates from hospital effluents in KZN, South Africa.</title>
        <authorList>
            <person name="Ntshobeni N."/>
            <person name="Allam M."/>
            <person name="Ismail A."/>
            <person name="Amoako D."/>
            <person name="Essack S."/>
            <person name="Chenia H."/>
        </authorList>
    </citation>
    <scope>NUCLEOTIDE SEQUENCE</scope>
    <source>
        <strain evidence="1">AFE97_S1</strain>
    </source>
</reference>
<evidence type="ECO:0000313" key="2">
    <source>
        <dbReference type="Proteomes" id="UP000824410"/>
    </source>
</evidence>
<evidence type="ECO:0000313" key="1">
    <source>
        <dbReference type="EMBL" id="MBX6981008.1"/>
    </source>
</evidence>
<gene>
    <name evidence="1" type="ORF">EX242_12140</name>
</gene>
<comment type="caution">
    <text evidence="1">The sequence shown here is derived from an EMBL/GenBank/DDBJ whole genome shotgun (WGS) entry which is preliminary data.</text>
</comment>
<name>A0AAP2JZH4_PRORE</name>
<accession>A0AAP2JZH4</accession>
<dbReference type="EMBL" id="SHDO01000010">
    <property type="protein sequence ID" value="MBX6981008.1"/>
    <property type="molecule type" value="Genomic_DNA"/>
</dbReference>